<keyword evidence="2" id="KW-1185">Reference proteome</keyword>
<dbReference type="Proteomes" id="UP000467236">
    <property type="component" value="Chromosome"/>
</dbReference>
<dbReference type="AlphaFoldDB" id="A0A7I7MJG2"/>
<evidence type="ECO:0000313" key="1">
    <source>
        <dbReference type="EMBL" id="BBX72328.1"/>
    </source>
</evidence>
<dbReference type="EMBL" id="AP022575">
    <property type="protein sequence ID" value="BBX72328.1"/>
    <property type="molecule type" value="Genomic_DNA"/>
</dbReference>
<evidence type="ECO:0000313" key="2">
    <source>
        <dbReference type="Proteomes" id="UP000467236"/>
    </source>
</evidence>
<sequence>MVRVNGAGNVGGGLPGADGGDLCHAGRFAEVGIMSAANAIGLTLAILIALLLVAALLHPEKF</sequence>
<protein>
    <submittedName>
        <fullName evidence="1">Uncharacterized protein</fullName>
    </submittedName>
</protein>
<organism evidence="1 2">
    <name type="scientific">Mycobacterium shinjukuense</name>
    <dbReference type="NCBI Taxonomy" id="398694"/>
    <lineage>
        <taxon>Bacteria</taxon>
        <taxon>Bacillati</taxon>
        <taxon>Actinomycetota</taxon>
        <taxon>Actinomycetes</taxon>
        <taxon>Mycobacteriales</taxon>
        <taxon>Mycobacteriaceae</taxon>
        <taxon>Mycobacterium</taxon>
    </lineage>
</organism>
<name>A0A7I7MJG2_9MYCO</name>
<accession>A0A7I7MJG2</accession>
<dbReference type="KEGG" id="mshj:MSHI_02340"/>
<proteinExistence type="predicted"/>
<gene>
    <name evidence="1" type="ORF">MSHI_02340</name>
</gene>
<reference evidence="1 2" key="1">
    <citation type="journal article" date="2019" name="Emerg. Microbes Infect.">
        <title>Comprehensive subspecies identification of 175 nontuberculous mycobacteria species based on 7547 genomic profiles.</title>
        <authorList>
            <person name="Matsumoto Y."/>
            <person name="Kinjo T."/>
            <person name="Motooka D."/>
            <person name="Nabeya D."/>
            <person name="Jung N."/>
            <person name="Uechi K."/>
            <person name="Horii T."/>
            <person name="Iida T."/>
            <person name="Fujita J."/>
            <person name="Nakamura S."/>
        </authorList>
    </citation>
    <scope>NUCLEOTIDE SEQUENCE [LARGE SCALE GENOMIC DNA]</scope>
    <source>
        <strain evidence="1 2">JCM 14233</strain>
    </source>
</reference>